<evidence type="ECO:0000313" key="4">
    <source>
        <dbReference type="Proteomes" id="UP000256980"/>
    </source>
</evidence>
<accession>A0A3D9H9Z8</accession>
<dbReference type="EMBL" id="QRDV01000001">
    <property type="protein sequence ID" value="RED46299.1"/>
    <property type="molecule type" value="Genomic_DNA"/>
</dbReference>
<dbReference type="RefSeq" id="WP_115815445.1">
    <property type="nucleotide sequence ID" value="NZ_QRDV01000001.1"/>
</dbReference>
<evidence type="ECO:0000256" key="1">
    <source>
        <dbReference type="ARBA" id="ARBA00023098"/>
    </source>
</evidence>
<evidence type="ECO:0000313" key="3">
    <source>
        <dbReference type="EMBL" id="RED46299.1"/>
    </source>
</evidence>
<evidence type="ECO:0000259" key="2">
    <source>
        <dbReference type="Pfam" id="PF01734"/>
    </source>
</evidence>
<dbReference type="AlphaFoldDB" id="A0A3D9H9Z8"/>
<reference evidence="3 4" key="1">
    <citation type="submission" date="2018-07" db="EMBL/GenBank/DDBJ databases">
        <title>Genomic Encyclopedia of Type Strains, Phase III (KMG-III): the genomes of soil and plant-associated and newly described type strains.</title>
        <authorList>
            <person name="Whitman W."/>
        </authorList>
    </citation>
    <scope>NUCLEOTIDE SEQUENCE [LARGE SCALE GENOMIC DNA]</scope>
    <source>
        <strain evidence="3 4">CECT 7946</strain>
    </source>
</reference>
<dbReference type="Proteomes" id="UP000256980">
    <property type="component" value="Unassembled WGS sequence"/>
</dbReference>
<dbReference type="InterPro" id="IPR016035">
    <property type="entry name" value="Acyl_Trfase/lysoPLipase"/>
</dbReference>
<dbReference type="InterPro" id="IPR002641">
    <property type="entry name" value="PNPLA_dom"/>
</dbReference>
<protein>
    <submittedName>
        <fullName evidence="3">Patatin-like phospholipase</fullName>
    </submittedName>
</protein>
<sequence length="151" mass="16669">MAANIIDESSRRFSNGQLVKPIAVSASFSGVFTLTEINGKFYVDGGTLNNFPVEPLKNICNKIIGVYVNPLKEVSIKDLKHSYSIVERAYKIKVAAESMNKFPDCDLVINPQELINFGTFGMNNIDALFNLGYTSTKKALEESKGVLKDLL</sequence>
<dbReference type="GO" id="GO:0006629">
    <property type="term" value="P:lipid metabolic process"/>
    <property type="evidence" value="ECO:0007669"/>
    <property type="project" value="UniProtKB-KW"/>
</dbReference>
<name>A0A3D9H9Z8_9FLAO</name>
<dbReference type="Gene3D" id="3.40.1090.10">
    <property type="entry name" value="Cytosolic phospholipase A2 catalytic domain"/>
    <property type="match status" value="1"/>
</dbReference>
<keyword evidence="1" id="KW-0443">Lipid metabolism</keyword>
<gene>
    <name evidence="3" type="ORF">DFQ10_10167</name>
</gene>
<organism evidence="3 4">
    <name type="scientific">Winogradskyella eximia</name>
    <dbReference type="NCBI Taxonomy" id="262006"/>
    <lineage>
        <taxon>Bacteria</taxon>
        <taxon>Pseudomonadati</taxon>
        <taxon>Bacteroidota</taxon>
        <taxon>Flavobacteriia</taxon>
        <taxon>Flavobacteriales</taxon>
        <taxon>Flavobacteriaceae</taxon>
        <taxon>Winogradskyella</taxon>
    </lineage>
</organism>
<dbReference type="SUPFAM" id="SSF52151">
    <property type="entry name" value="FabD/lysophospholipase-like"/>
    <property type="match status" value="1"/>
</dbReference>
<proteinExistence type="predicted"/>
<dbReference type="Pfam" id="PF01734">
    <property type="entry name" value="Patatin"/>
    <property type="match status" value="1"/>
</dbReference>
<keyword evidence="4" id="KW-1185">Reference proteome</keyword>
<feature type="domain" description="PNPLA" evidence="2">
    <location>
        <begin position="6"/>
        <end position="56"/>
    </location>
</feature>
<comment type="caution">
    <text evidence="3">The sequence shown here is derived from an EMBL/GenBank/DDBJ whole genome shotgun (WGS) entry which is preliminary data.</text>
</comment>
<dbReference type="OrthoDB" id="9770965at2"/>